<feature type="region of interest" description="Disordered" evidence="1">
    <location>
        <begin position="241"/>
        <end position="307"/>
    </location>
</feature>
<feature type="compositionally biased region" description="Low complexity" evidence="1">
    <location>
        <begin position="283"/>
        <end position="295"/>
    </location>
</feature>
<dbReference type="OrthoDB" id="3045089at2759"/>
<dbReference type="Proteomes" id="UP000738349">
    <property type="component" value="Unassembled WGS sequence"/>
</dbReference>
<dbReference type="EMBL" id="JAGMUV010000007">
    <property type="protein sequence ID" value="KAH7148523.1"/>
    <property type="molecule type" value="Genomic_DNA"/>
</dbReference>
<evidence type="ECO:0000313" key="4">
    <source>
        <dbReference type="Proteomes" id="UP000738349"/>
    </source>
</evidence>
<feature type="region of interest" description="Disordered" evidence="1">
    <location>
        <begin position="371"/>
        <end position="403"/>
    </location>
</feature>
<accession>A0A9P9EYN3</accession>
<name>A0A9P9EYN3_9HYPO</name>
<proteinExistence type="predicted"/>
<comment type="caution">
    <text evidence="3">The sequence shown here is derived from an EMBL/GenBank/DDBJ whole genome shotgun (WGS) entry which is preliminary data.</text>
</comment>
<evidence type="ECO:0000313" key="3">
    <source>
        <dbReference type="EMBL" id="KAH7148523.1"/>
    </source>
</evidence>
<protein>
    <recommendedName>
        <fullName evidence="2">Ubiquitin-like domain-containing protein</fullName>
    </recommendedName>
</protein>
<reference evidence="3" key="1">
    <citation type="journal article" date="2021" name="Nat. Commun.">
        <title>Genetic determinants of endophytism in the Arabidopsis root mycobiome.</title>
        <authorList>
            <person name="Mesny F."/>
            <person name="Miyauchi S."/>
            <person name="Thiergart T."/>
            <person name="Pickel B."/>
            <person name="Atanasova L."/>
            <person name="Karlsson M."/>
            <person name="Huettel B."/>
            <person name="Barry K.W."/>
            <person name="Haridas S."/>
            <person name="Chen C."/>
            <person name="Bauer D."/>
            <person name="Andreopoulos W."/>
            <person name="Pangilinan J."/>
            <person name="LaButti K."/>
            <person name="Riley R."/>
            <person name="Lipzen A."/>
            <person name="Clum A."/>
            <person name="Drula E."/>
            <person name="Henrissat B."/>
            <person name="Kohler A."/>
            <person name="Grigoriev I.V."/>
            <person name="Martin F.M."/>
            <person name="Hacquard S."/>
        </authorList>
    </citation>
    <scope>NUCLEOTIDE SEQUENCE</scope>
    <source>
        <strain evidence="3">MPI-CAGE-AT-0147</strain>
    </source>
</reference>
<dbReference type="Pfam" id="PF22893">
    <property type="entry name" value="ULD_2"/>
    <property type="match status" value="1"/>
</dbReference>
<keyword evidence="4" id="KW-1185">Reference proteome</keyword>
<evidence type="ECO:0000256" key="1">
    <source>
        <dbReference type="SAM" id="MobiDB-lite"/>
    </source>
</evidence>
<evidence type="ECO:0000259" key="2">
    <source>
        <dbReference type="Pfam" id="PF22893"/>
    </source>
</evidence>
<feature type="compositionally biased region" description="Basic and acidic residues" evidence="1">
    <location>
        <begin position="1"/>
        <end position="12"/>
    </location>
</feature>
<feature type="compositionally biased region" description="Polar residues" evidence="1">
    <location>
        <begin position="241"/>
        <end position="252"/>
    </location>
</feature>
<sequence length="403" mass="44292">MEPAERDSRNADSDSVPDPEVELSTRLEALSTDPEPPSAAGLATDEPEVQGEIADEDKHEMVWSDPQDVPSSPSMTQEDPLDDQPKPQKLDKGKKPLRANYAPAFCESEAGSSHTVPAPEPAPSRDTDLSPASTAGLMHGQPIPWELDPERPAQKLPIRFKDAVGRTMLIPWRRAKTWDGMKMTIDSQFMGPDGEGMDTVLGNSVANGRYSLHVSLPLTLEPPKRRGQGKGNFFFQVNVSTKRGSSSDNINKNSHINFDNIDNDHDRSNNNDRNNNDDRGNNNDRNNNNDRSNNNTPQPDVPSTFPMRPMVLLPEFWDDLIQPGTYVTMTMWPRLGRGFHDIGPPGGIPGLPPHHVLPPGMNPGLMAPMAPPPPQPHFIRIVGGPGKVRPKTKASSGRPMKRP</sequence>
<organism evidence="3 4">
    <name type="scientific">Dactylonectria macrodidyma</name>
    <dbReference type="NCBI Taxonomy" id="307937"/>
    <lineage>
        <taxon>Eukaryota</taxon>
        <taxon>Fungi</taxon>
        <taxon>Dikarya</taxon>
        <taxon>Ascomycota</taxon>
        <taxon>Pezizomycotina</taxon>
        <taxon>Sordariomycetes</taxon>
        <taxon>Hypocreomycetidae</taxon>
        <taxon>Hypocreales</taxon>
        <taxon>Nectriaceae</taxon>
        <taxon>Dactylonectria</taxon>
    </lineage>
</organism>
<feature type="region of interest" description="Disordered" evidence="1">
    <location>
        <begin position="1"/>
        <end position="140"/>
    </location>
</feature>
<feature type="domain" description="Ubiquitin-like" evidence="2">
    <location>
        <begin position="155"/>
        <end position="212"/>
    </location>
</feature>
<dbReference type="AlphaFoldDB" id="A0A9P9EYN3"/>
<gene>
    <name evidence="3" type="ORF">EDB81DRAFT_465326</name>
</gene>
<feature type="compositionally biased region" description="Acidic residues" evidence="1">
    <location>
        <begin position="45"/>
        <end position="55"/>
    </location>
</feature>
<dbReference type="InterPro" id="IPR054464">
    <property type="entry name" value="ULD_fung"/>
</dbReference>
<feature type="compositionally biased region" description="Basic and acidic residues" evidence="1">
    <location>
        <begin position="262"/>
        <end position="282"/>
    </location>
</feature>
<feature type="compositionally biased region" description="Basic and acidic residues" evidence="1">
    <location>
        <begin position="83"/>
        <end position="94"/>
    </location>
</feature>